<reference evidence="3 4" key="1">
    <citation type="submission" date="2020-04" db="EMBL/GenBank/DDBJ databases">
        <title>Novosphingobium sp. TW-4 isolated from soil.</title>
        <authorList>
            <person name="Dahal R.H."/>
            <person name="Chaudhary D.K."/>
        </authorList>
    </citation>
    <scope>NUCLEOTIDE SEQUENCE [LARGE SCALE GENOMIC DNA]</scope>
    <source>
        <strain evidence="3 4">TW-4</strain>
    </source>
</reference>
<evidence type="ECO:0000313" key="4">
    <source>
        <dbReference type="Proteomes" id="UP000583556"/>
    </source>
</evidence>
<feature type="domain" description="CobE/GbiG C-terminal" evidence="2">
    <location>
        <begin position="3"/>
        <end position="116"/>
    </location>
</feature>
<accession>A0A7Y0BSF7</accession>
<dbReference type="GO" id="GO:0009236">
    <property type="term" value="P:cobalamin biosynthetic process"/>
    <property type="evidence" value="ECO:0007669"/>
    <property type="project" value="InterPro"/>
</dbReference>
<evidence type="ECO:0000256" key="1">
    <source>
        <dbReference type="SAM" id="MobiDB-lite"/>
    </source>
</evidence>
<sequence length="120" mass="12094">MMVAGFGFRSGATLESLRAALALAQQGLPPVTHLATAQTKATTLAPLARVLGLPLAEVAADALAATPTHTHSAASRETHHTGSVAEAAALAAAGPDARLLRPRQISPDRMATCAIAQGTP</sequence>
<feature type="region of interest" description="Disordered" evidence="1">
    <location>
        <begin position="66"/>
        <end position="85"/>
    </location>
</feature>
<gene>
    <name evidence="3" type="ORF">HHL27_18840</name>
</gene>
<dbReference type="AlphaFoldDB" id="A0A7Y0BSF7"/>
<dbReference type="InterPro" id="IPR036518">
    <property type="entry name" value="CobE/GbiG_C_sf"/>
</dbReference>
<dbReference type="InterPro" id="IPR002750">
    <property type="entry name" value="CobE/GbiG_C"/>
</dbReference>
<evidence type="ECO:0000259" key="2">
    <source>
        <dbReference type="Pfam" id="PF01890"/>
    </source>
</evidence>
<protein>
    <submittedName>
        <fullName evidence="3">Cobalamin biosynthesis protein</fullName>
    </submittedName>
</protein>
<dbReference type="SUPFAM" id="SSF159664">
    <property type="entry name" value="CobE/GbiG C-terminal domain-like"/>
    <property type="match status" value="1"/>
</dbReference>
<dbReference type="EMBL" id="JABBGM010000012">
    <property type="protein sequence ID" value="NML95734.1"/>
    <property type="molecule type" value="Genomic_DNA"/>
</dbReference>
<dbReference type="RefSeq" id="WP_169494941.1">
    <property type="nucleotide sequence ID" value="NZ_JABBGM010000012.1"/>
</dbReference>
<comment type="caution">
    <text evidence="3">The sequence shown here is derived from an EMBL/GenBank/DDBJ whole genome shotgun (WGS) entry which is preliminary data.</text>
</comment>
<dbReference type="Pfam" id="PF01890">
    <property type="entry name" value="CbiG_C"/>
    <property type="match status" value="1"/>
</dbReference>
<keyword evidence="4" id="KW-1185">Reference proteome</keyword>
<dbReference type="Gene3D" id="3.30.420.180">
    <property type="entry name" value="CobE/GbiG C-terminal domain"/>
    <property type="match status" value="1"/>
</dbReference>
<organism evidence="3 4">
    <name type="scientific">Novosphingobium olei</name>
    <dbReference type="NCBI Taxonomy" id="2728851"/>
    <lineage>
        <taxon>Bacteria</taxon>
        <taxon>Pseudomonadati</taxon>
        <taxon>Pseudomonadota</taxon>
        <taxon>Alphaproteobacteria</taxon>
        <taxon>Sphingomonadales</taxon>
        <taxon>Sphingomonadaceae</taxon>
        <taxon>Novosphingobium</taxon>
    </lineage>
</organism>
<evidence type="ECO:0000313" key="3">
    <source>
        <dbReference type="EMBL" id="NML95734.1"/>
    </source>
</evidence>
<proteinExistence type="predicted"/>
<dbReference type="Proteomes" id="UP000583556">
    <property type="component" value="Unassembled WGS sequence"/>
</dbReference>
<name>A0A7Y0BSF7_9SPHN</name>